<proteinExistence type="inferred from homology"/>
<dbReference type="Gene3D" id="3.40.50.720">
    <property type="entry name" value="NAD(P)-binding Rossmann-like Domain"/>
    <property type="match status" value="1"/>
</dbReference>
<evidence type="ECO:0000256" key="6">
    <source>
        <dbReference type="RuleBase" id="RU361277"/>
    </source>
</evidence>
<keyword evidence="3 6" id="KW-0479">Metal-binding</keyword>
<keyword evidence="12" id="KW-1185">Reference proteome</keyword>
<organism evidence="9 11">
    <name type="scientific">Cercospora beticola</name>
    <name type="common">Sugarbeet leaf spot fungus</name>
    <dbReference type="NCBI Taxonomy" id="122368"/>
    <lineage>
        <taxon>Eukaryota</taxon>
        <taxon>Fungi</taxon>
        <taxon>Dikarya</taxon>
        <taxon>Ascomycota</taxon>
        <taxon>Pezizomycotina</taxon>
        <taxon>Dothideomycetes</taxon>
        <taxon>Dothideomycetidae</taxon>
        <taxon>Mycosphaerellales</taxon>
        <taxon>Mycosphaerellaceae</taxon>
        <taxon>Cercospora</taxon>
    </lineage>
</organism>
<keyword evidence="4 6" id="KW-0862">Zinc</keyword>
<evidence type="ECO:0000256" key="5">
    <source>
        <dbReference type="ARBA" id="ARBA00023002"/>
    </source>
</evidence>
<dbReference type="SUPFAM" id="SSF50129">
    <property type="entry name" value="GroES-like"/>
    <property type="match status" value="1"/>
</dbReference>
<dbReference type="CDD" id="cd08278">
    <property type="entry name" value="benzyl_alcohol_DH"/>
    <property type="match status" value="1"/>
</dbReference>
<comment type="cofactor">
    <cofactor evidence="1 6">
        <name>Zn(2+)</name>
        <dbReference type="ChEBI" id="CHEBI:29105"/>
    </cofactor>
</comment>
<evidence type="ECO:0000256" key="2">
    <source>
        <dbReference type="ARBA" id="ARBA00008072"/>
    </source>
</evidence>
<evidence type="ECO:0000256" key="1">
    <source>
        <dbReference type="ARBA" id="ARBA00001947"/>
    </source>
</evidence>
<dbReference type="Proteomes" id="UP001302367">
    <property type="component" value="Chromosome 2"/>
</dbReference>
<dbReference type="Pfam" id="PF08240">
    <property type="entry name" value="ADH_N"/>
    <property type="match status" value="1"/>
</dbReference>
<evidence type="ECO:0000256" key="7">
    <source>
        <dbReference type="SAM" id="MobiDB-lite"/>
    </source>
</evidence>
<dbReference type="Proteomes" id="UP000230605">
    <property type="component" value="Chromosome 2"/>
</dbReference>
<sequence length="403" mass="42504">MAYPRPSRTSDLPTENQNDLLTSSRAIVASEPQDGQRAGENWAIQDIQVPSTLKEGEILVEMVASGICHTDLALTVPEKGQTFPIVPGHEGAGYVRAVGPGVKKPVKPGDAVLLSFDSCTLCPNCRAQRPAYCDVFAPLNLFGESDVFQASGADASKGGVGGKFFGQSSFAKLSVVKETTVLPANDLIQNEEELKLFAPLGCGIQTGVGAITNLAKASPDDIVLVTGLGGVGLSAVMGAHISGCRTIVAVDKVQSRIDLAKEVFGATHGFNTTDVTDLAAALKEACGGRGASVVVETTGVPLLIEAAFDAVDIKGTFVQVAGPIDPKYRMPVDPVSVIFRGIKMLGCVEGDSVPGEFIPQLIKHYREGKLPVDKMVEFYPAEDFKTALHNMHSGKTIKPVLTW</sequence>
<evidence type="ECO:0000256" key="4">
    <source>
        <dbReference type="ARBA" id="ARBA00022833"/>
    </source>
</evidence>
<dbReference type="InterPro" id="IPR036291">
    <property type="entry name" value="NAD(P)-bd_dom_sf"/>
</dbReference>
<dbReference type="PANTHER" id="PTHR43350:SF2">
    <property type="entry name" value="GROES-LIKE ZINC-BINDING ALCOHOL DEHYDROGENASE FAMILY PROTEIN"/>
    <property type="match status" value="1"/>
</dbReference>
<feature type="region of interest" description="Disordered" evidence="7">
    <location>
        <begin position="1"/>
        <end position="20"/>
    </location>
</feature>
<evidence type="ECO:0000313" key="9">
    <source>
        <dbReference type="EMBL" id="PIA97290.1"/>
    </source>
</evidence>
<dbReference type="Pfam" id="PF00107">
    <property type="entry name" value="ADH_zinc_N"/>
    <property type="match status" value="1"/>
</dbReference>
<dbReference type="InterPro" id="IPR002328">
    <property type="entry name" value="ADH_Zn_CS"/>
</dbReference>
<evidence type="ECO:0000313" key="11">
    <source>
        <dbReference type="Proteomes" id="UP000230605"/>
    </source>
</evidence>
<dbReference type="InterPro" id="IPR020843">
    <property type="entry name" value="ER"/>
</dbReference>
<comment type="similarity">
    <text evidence="2 6">Belongs to the zinc-containing alcohol dehydrogenase family.</text>
</comment>
<dbReference type="EMBL" id="CP134185">
    <property type="protein sequence ID" value="WPA98095.1"/>
    <property type="molecule type" value="Genomic_DNA"/>
</dbReference>
<dbReference type="Gene3D" id="3.90.180.10">
    <property type="entry name" value="Medium-chain alcohol dehydrogenases, catalytic domain"/>
    <property type="match status" value="1"/>
</dbReference>
<dbReference type="AlphaFoldDB" id="A0A2G5HXQ0"/>
<reference evidence="9 11" key="1">
    <citation type="submission" date="2015-10" db="EMBL/GenBank/DDBJ databases">
        <title>The cercosporin biosynthetic gene cluster was horizontally transferred to several fungal lineages and shown to be expanded in Cercospora beticola based on microsynteny with recipient genomes.</title>
        <authorList>
            <person name="De Jonge R."/>
            <person name="Ebert M.K."/>
            <person name="Suttle J.C."/>
            <person name="Jurick Ii W.M."/>
            <person name="Secor G.A."/>
            <person name="Thomma B.P."/>
            <person name="Van De Peer Y."/>
            <person name="Bolton M.D."/>
        </authorList>
    </citation>
    <scope>NUCLEOTIDE SEQUENCE [LARGE SCALE GENOMIC DNA]</scope>
    <source>
        <strain evidence="9 11">09-40</strain>
    </source>
</reference>
<dbReference type="InterPro" id="IPR013149">
    <property type="entry name" value="ADH-like_C"/>
</dbReference>
<evidence type="ECO:0000256" key="3">
    <source>
        <dbReference type="ARBA" id="ARBA00022723"/>
    </source>
</evidence>
<evidence type="ECO:0000313" key="12">
    <source>
        <dbReference type="Proteomes" id="UP001302367"/>
    </source>
</evidence>
<dbReference type="GO" id="GO:0016491">
    <property type="term" value="F:oxidoreductase activity"/>
    <property type="evidence" value="ECO:0007669"/>
    <property type="project" value="UniProtKB-KW"/>
</dbReference>
<protein>
    <submittedName>
        <fullName evidence="9">Aryl-alcohol dehydrogenase</fullName>
    </submittedName>
</protein>
<dbReference type="PANTHER" id="PTHR43350">
    <property type="entry name" value="NAD-DEPENDENT ALCOHOL DEHYDROGENASE"/>
    <property type="match status" value="1"/>
</dbReference>
<dbReference type="InterPro" id="IPR013154">
    <property type="entry name" value="ADH-like_N"/>
</dbReference>
<dbReference type="OrthoDB" id="1560166at2759"/>
<feature type="domain" description="Enoyl reductase (ER)" evidence="8">
    <location>
        <begin position="35"/>
        <end position="401"/>
    </location>
</feature>
<accession>A0A2G5HXQ0</accession>
<dbReference type="EMBL" id="LKMD01000102">
    <property type="protein sequence ID" value="PIA97290.1"/>
    <property type="molecule type" value="Genomic_DNA"/>
</dbReference>
<gene>
    <name evidence="9" type="ORF">CB0940_05537</name>
    <name evidence="10" type="ORF">RHO25_002706</name>
</gene>
<dbReference type="PROSITE" id="PS00059">
    <property type="entry name" value="ADH_ZINC"/>
    <property type="match status" value="1"/>
</dbReference>
<keyword evidence="5" id="KW-0560">Oxidoreductase</keyword>
<dbReference type="SUPFAM" id="SSF51735">
    <property type="entry name" value="NAD(P)-binding Rossmann-fold domains"/>
    <property type="match status" value="1"/>
</dbReference>
<dbReference type="InterPro" id="IPR011032">
    <property type="entry name" value="GroES-like_sf"/>
</dbReference>
<dbReference type="GO" id="GO:0008270">
    <property type="term" value="F:zinc ion binding"/>
    <property type="evidence" value="ECO:0007669"/>
    <property type="project" value="InterPro"/>
</dbReference>
<evidence type="ECO:0000259" key="8">
    <source>
        <dbReference type="SMART" id="SM00829"/>
    </source>
</evidence>
<feature type="compositionally biased region" description="Polar residues" evidence="7">
    <location>
        <begin position="7"/>
        <end position="20"/>
    </location>
</feature>
<name>A0A2G5HXQ0_CERBT</name>
<evidence type="ECO:0000313" key="10">
    <source>
        <dbReference type="EMBL" id="WPA98095.1"/>
    </source>
</evidence>
<dbReference type="SMART" id="SM00829">
    <property type="entry name" value="PKS_ER"/>
    <property type="match status" value="1"/>
</dbReference>
<reference evidence="10 12" key="2">
    <citation type="submission" date="2023-09" db="EMBL/GenBank/DDBJ databases">
        <title>Complete-Gapless Cercospora beticola genome.</title>
        <authorList>
            <person name="Wyatt N.A."/>
            <person name="Spanner R.E."/>
            <person name="Bolton M.D."/>
        </authorList>
    </citation>
    <scope>NUCLEOTIDE SEQUENCE [LARGE SCALE GENOMIC DNA]</scope>
    <source>
        <strain evidence="10">Cb09-40</strain>
    </source>
</reference>